<dbReference type="EMBL" id="CM009290">
    <property type="protein sequence ID" value="PNT53619.1"/>
    <property type="molecule type" value="Genomic_DNA"/>
</dbReference>
<keyword evidence="2" id="KW-1185">Reference proteome</keyword>
<accession>A0A2K2BV12</accession>
<evidence type="ECO:0000313" key="1">
    <source>
        <dbReference type="EMBL" id="PNT53619.1"/>
    </source>
</evidence>
<proteinExistence type="predicted"/>
<protein>
    <submittedName>
        <fullName evidence="1">Uncharacterized protein</fullName>
    </submittedName>
</protein>
<dbReference type="Proteomes" id="UP000006729">
    <property type="component" value="Chromosome 1"/>
</dbReference>
<name>A0A2K2BV12_POPTR</name>
<gene>
    <name evidence="1" type="ORF">POPTR_001G095000</name>
</gene>
<reference evidence="1 2" key="1">
    <citation type="journal article" date="2006" name="Science">
        <title>The genome of black cottonwood, Populus trichocarpa (Torr. &amp; Gray).</title>
        <authorList>
            <person name="Tuskan G.A."/>
            <person name="Difazio S."/>
            <person name="Jansson S."/>
            <person name="Bohlmann J."/>
            <person name="Grigoriev I."/>
            <person name="Hellsten U."/>
            <person name="Putnam N."/>
            <person name="Ralph S."/>
            <person name="Rombauts S."/>
            <person name="Salamov A."/>
            <person name="Schein J."/>
            <person name="Sterck L."/>
            <person name="Aerts A."/>
            <person name="Bhalerao R.R."/>
            <person name="Bhalerao R.P."/>
            <person name="Blaudez D."/>
            <person name="Boerjan W."/>
            <person name="Brun A."/>
            <person name="Brunner A."/>
            <person name="Busov V."/>
            <person name="Campbell M."/>
            <person name="Carlson J."/>
            <person name="Chalot M."/>
            <person name="Chapman J."/>
            <person name="Chen G.L."/>
            <person name="Cooper D."/>
            <person name="Coutinho P.M."/>
            <person name="Couturier J."/>
            <person name="Covert S."/>
            <person name="Cronk Q."/>
            <person name="Cunningham R."/>
            <person name="Davis J."/>
            <person name="Degroeve S."/>
            <person name="Dejardin A."/>
            <person name="Depamphilis C."/>
            <person name="Detter J."/>
            <person name="Dirks B."/>
            <person name="Dubchak I."/>
            <person name="Duplessis S."/>
            <person name="Ehlting J."/>
            <person name="Ellis B."/>
            <person name="Gendler K."/>
            <person name="Goodstein D."/>
            <person name="Gribskov M."/>
            <person name="Grimwood J."/>
            <person name="Groover A."/>
            <person name="Gunter L."/>
            <person name="Hamberger B."/>
            <person name="Heinze B."/>
            <person name="Helariutta Y."/>
            <person name="Henrissat B."/>
            <person name="Holligan D."/>
            <person name="Holt R."/>
            <person name="Huang W."/>
            <person name="Islam-Faridi N."/>
            <person name="Jones S."/>
            <person name="Jones-Rhoades M."/>
            <person name="Jorgensen R."/>
            <person name="Joshi C."/>
            <person name="Kangasjarvi J."/>
            <person name="Karlsson J."/>
            <person name="Kelleher C."/>
            <person name="Kirkpatrick R."/>
            <person name="Kirst M."/>
            <person name="Kohler A."/>
            <person name="Kalluri U."/>
            <person name="Larimer F."/>
            <person name="Leebens-Mack J."/>
            <person name="Leple J.C."/>
            <person name="Locascio P."/>
            <person name="Lou Y."/>
            <person name="Lucas S."/>
            <person name="Martin F."/>
            <person name="Montanini B."/>
            <person name="Napoli C."/>
            <person name="Nelson D.R."/>
            <person name="Nelson C."/>
            <person name="Nieminen K."/>
            <person name="Nilsson O."/>
            <person name="Pereda V."/>
            <person name="Peter G."/>
            <person name="Philippe R."/>
            <person name="Pilate G."/>
            <person name="Poliakov A."/>
            <person name="Razumovskaya J."/>
            <person name="Richardson P."/>
            <person name="Rinaldi C."/>
            <person name="Ritland K."/>
            <person name="Rouze P."/>
            <person name="Ryaboy D."/>
            <person name="Schmutz J."/>
            <person name="Schrader J."/>
            <person name="Segerman B."/>
            <person name="Shin H."/>
            <person name="Siddiqui A."/>
            <person name="Sterky F."/>
            <person name="Terry A."/>
            <person name="Tsai C.J."/>
            <person name="Uberbacher E."/>
            <person name="Unneberg P."/>
            <person name="Vahala J."/>
            <person name="Wall K."/>
            <person name="Wessler S."/>
            <person name="Yang G."/>
            <person name="Yin T."/>
            <person name="Douglas C."/>
            <person name="Marra M."/>
            <person name="Sandberg G."/>
            <person name="Van de Peer Y."/>
            <person name="Rokhsar D."/>
        </authorList>
    </citation>
    <scope>NUCLEOTIDE SEQUENCE [LARGE SCALE GENOMIC DNA]</scope>
    <source>
        <strain evidence="2">cv. Nisqually</strain>
    </source>
</reference>
<evidence type="ECO:0000313" key="2">
    <source>
        <dbReference type="Proteomes" id="UP000006729"/>
    </source>
</evidence>
<sequence>MSVSSTQCRRIEGYYYIPLKSKQSVHLWALCASPHQIWNLLVSNSNNQREVSHSSLICL</sequence>
<dbReference type="AlphaFoldDB" id="A0A2K2BV12"/>
<organism evidence="1 2">
    <name type="scientific">Populus trichocarpa</name>
    <name type="common">Western balsam poplar</name>
    <name type="synonym">Populus balsamifera subsp. trichocarpa</name>
    <dbReference type="NCBI Taxonomy" id="3694"/>
    <lineage>
        <taxon>Eukaryota</taxon>
        <taxon>Viridiplantae</taxon>
        <taxon>Streptophyta</taxon>
        <taxon>Embryophyta</taxon>
        <taxon>Tracheophyta</taxon>
        <taxon>Spermatophyta</taxon>
        <taxon>Magnoliopsida</taxon>
        <taxon>eudicotyledons</taxon>
        <taxon>Gunneridae</taxon>
        <taxon>Pentapetalae</taxon>
        <taxon>rosids</taxon>
        <taxon>fabids</taxon>
        <taxon>Malpighiales</taxon>
        <taxon>Salicaceae</taxon>
        <taxon>Saliceae</taxon>
        <taxon>Populus</taxon>
    </lineage>
</organism>
<dbReference type="InParanoid" id="A0A2K2BV12"/>